<reference evidence="1 2" key="1">
    <citation type="submission" date="2014-06" db="EMBL/GenBank/DDBJ databases">
        <title>Evolutionary Origins and Diversification of the Mycorrhizal Mutualists.</title>
        <authorList>
            <consortium name="DOE Joint Genome Institute"/>
            <consortium name="Mycorrhizal Genomics Consortium"/>
            <person name="Kohler A."/>
            <person name="Kuo A."/>
            <person name="Nagy L.G."/>
            <person name="Floudas D."/>
            <person name="Copeland A."/>
            <person name="Barry K.W."/>
            <person name="Cichocki N."/>
            <person name="Veneault-Fourrey C."/>
            <person name="LaButti K."/>
            <person name="Lindquist E.A."/>
            <person name="Lipzen A."/>
            <person name="Lundell T."/>
            <person name="Morin E."/>
            <person name="Murat C."/>
            <person name="Riley R."/>
            <person name="Ohm R."/>
            <person name="Sun H."/>
            <person name="Tunlid A."/>
            <person name="Henrissat B."/>
            <person name="Grigoriev I.V."/>
            <person name="Hibbett D.S."/>
            <person name="Martin F."/>
        </authorList>
    </citation>
    <scope>NUCLEOTIDE SEQUENCE [LARGE SCALE GENOMIC DNA]</scope>
    <source>
        <strain evidence="1 2">SS14</strain>
    </source>
</reference>
<accession>A0A0C9TBR9</accession>
<keyword evidence="2" id="KW-1185">Reference proteome</keyword>
<evidence type="ECO:0000313" key="1">
    <source>
        <dbReference type="EMBL" id="KIJ26593.1"/>
    </source>
</evidence>
<dbReference type="Proteomes" id="UP000054279">
    <property type="component" value="Unassembled WGS sequence"/>
</dbReference>
<evidence type="ECO:0000313" key="2">
    <source>
        <dbReference type="Proteomes" id="UP000054279"/>
    </source>
</evidence>
<sequence>MQAIHECRDAADDYSSQRRQLIAQYFMSTDHTHEPSTDNYNDDNDWVSAMQTPDDEPIDGAELDIEIFSAAKGRSLHDIILSVGAAQLGGFYETSVQVSFPEQFHGLGINIHSAVSLASYADAEYAEHAMRQLLREKEYYIDHHLQLVQDRYSQSAASQTHCGMIPEPILTTWQNEIEIAQQKLASISANVSHWNMLKPHQQLCLA</sequence>
<organism evidence="1 2">
    <name type="scientific">Sphaerobolus stellatus (strain SS14)</name>
    <dbReference type="NCBI Taxonomy" id="990650"/>
    <lineage>
        <taxon>Eukaryota</taxon>
        <taxon>Fungi</taxon>
        <taxon>Dikarya</taxon>
        <taxon>Basidiomycota</taxon>
        <taxon>Agaricomycotina</taxon>
        <taxon>Agaricomycetes</taxon>
        <taxon>Phallomycetidae</taxon>
        <taxon>Geastrales</taxon>
        <taxon>Sphaerobolaceae</taxon>
        <taxon>Sphaerobolus</taxon>
    </lineage>
</organism>
<dbReference type="HOGENOM" id="CLU_1332689_0_0_1"/>
<protein>
    <submittedName>
        <fullName evidence="1">Uncharacterized protein</fullName>
    </submittedName>
</protein>
<dbReference type="AlphaFoldDB" id="A0A0C9TBR9"/>
<name>A0A0C9TBR9_SPHS4</name>
<dbReference type="EMBL" id="KN837363">
    <property type="protein sequence ID" value="KIJ26593.1"/>
    <property type="molecule type" value="Genomic_DNA"/>
</dbReference>
<gene>
    <name evidence="1" type="ORF">M422DRAFT_272289</name>
</gene>
<proteinExistence type="predicted"/>